<evidence type="ECO:0000313" key="3">
    <source>
        <dbReference type="Proteomes" id="UP000289738"/>
    </source>
</evidence>
<feature type="coiled-coil region" evidence="1">
    <location>
        <begin position="12"/>
        <end position="46"/>
    </location>
</feature>
<protein>
    <submittedName>
        <fullName evidence="2">Uncharacterized protein</fullName>
    </submittedName>
</protein>
<dbReference type="EMBL" id="SDMP01000020">
    <property type="protein sequence ID" value="RYQ86831.1"/>
    <property type="molecule type" value="Genomic_DNA"/>
</dbReference>
<gene>
    <name evidence="2" type="ORF">Ahy_B10g106451</name>
</gene>
<accession>A0A444XAX1</accession>
<name>A0A444XAX1_ARAHY</name>
<organism evidence="2 3">
    <name type="scientific">Arachis hypogaea</name>
    <name type="common">Peanut</name>
    <dbReference type="NCBI Taxonomy" id="3818"/>
    <lineage>
        <taxon>Eukaryota</taxon>
        <taxon>Viridiplantae</taxon>
        <taxon>Streptophyta</taxon>
        <taxon>Embryophyta</taxon>
        <taxon>Tracheophyta</taxon>
        <taxon>Spermatophyta</taxon>
        <taxon>Magnoliopsida</taxon>
        <taxon>eudicotyledons</taxon>
        <taxon>Gunneridae</taxon>
        <taxon>Pentapetalae</taxon>
        <taxon>rosids</taxon>
        <taxon>fabids</taxon>
        <taxon>Fabales</taxon>
        <taxon>Fabaceae</taxon>
        <taxon>Papilionoideae</taxon>
        <taxon>50 kb inversion clade</taxon>
        <taxon>dalbergioids sensu lato</taxon>
        <taxon>Dalbergieae</taxon>
        <taxon>Pterocarpus clade</taxon>
        <taxon>Arachis</taxon>
    </lineage>
</organism>
<reference evidence="2 3" key="1">
    <citation type="submission" date="2019-01" db="EMBL/GenBank/DDBJ databases">
        <title>Sequencing of cultivated peanut Arachis hypogaea provides insights into genome evolution and oil improvement.</title>
        <authorList>
            <person name="Chen X."/>
        </authorList>
    </citation>
    <scope>NUCLEOTIDE SEQUENCE [LARGE SCALE GENOMIC DNA]</scope>
    <source>
        <strain evidence="3">cv. Fuhuasheng</strain>
        <tissue evidence="2">Leaves</tissue>
    </source>
</reference>
<keyword evidence="1" id="KW-0175">Coiled coil</keyword>
<comment type="caution">
    <text evidence="2">The sequence shown here is derived from an EMBL/GenBank/DDBJ whole genome shotgun (WGS) entry which is preliminary data.</text>
</comment>
<dbReference type="AlphaFoldDB" id="A0A444XAX1"/>
<evidence type="ECO:0000256" key="1">
    <source>
        <dbReference type="SAM" id="Coils"/>
    </source>
</evidence>
<proteinExistence type="predicted"/>
<sequence>MSAMVEAWMWELTKLREKVVAANNKAKEEKAMKRESQKEMVAVQREFKFAFSEILENLLFRQHTYAFTSGH</sequence>
<keyword evidence="3" id="KW-1185">Reference proteome</keyword>
<evidence type="ECO:0000313" key="2">
    <source>
        <dbReference type="EMBL" id="RYQ86831.1"/>
    </source>
</evidence>
<dbReference type="Proteomes" id="UP000289738">
    <property type="component" value="Chromosome B10"/>
</dbReference>